<dbReference type="Gene3D" id="1.10.287.110">
    <property type="entry name" value="DnaJ domain"/>
    <property type="match status" value="1"/>
</dbReference>
<keyword evidence="4" id="KW-1185">Reference proteome</keyword>
<feature type="region of interest" description="Disordered" evidence="1">
    <location>
        <begin position="98"/>
        <end position="145"/>
    </location>
</feature>
<dbReference type="InterPro" id="IPR036869">
    <property type="entry name" value="J_dom_sf"/>
</dbReference>
<gene>
    <name evidence="3" type="ORF">SEMRO_716_G191850.1</name>
</gene>
<dbReference type="InterPro" id="IPR001623">
    <property type="entry name" value="DnaJ_domain"/>
</dbReference>
<dbReference type="AlphaFoldDB" id="A0A9N8HIR4"/>
<feature type="domain" description="J" evidence="2">
    <location>
        <begin position="1"/>
        <end position="53"/>
    </location>
</feature>
<organism evidence="3 4">
    <name type="scientific">Seminavis robusta</name>
    <dbReference type="NCBI Taxonomy" id="568900"/>
    <lineage>
        <taxon>Eukaryota</taxon>
        <taxon>Sar</taxon>
        <taxon>Stramenopiles</taxon>
        <taxon>Ochrophyta</taxon>
        <taxon>Bacillariophyta</taxon>
        <taxon>Bacillariophyceae</taxon>
        <taxon>Bacillariophycidae</taxon>
        <taxon>Naviculales</taxon>
        <taxon>Naviculaceae</taxon>
        <taxon>Seminavis</taxon>
    </lineage>
</organism>
<dbReference type="SUPFAM" id="SSF46565">
    <property type="entry name" value="Chaperone J-domain"/>
    <property type="match status" value="1"/>
</dbReference>
<evidence type="ECO:0000313" key="4">
    <source>
        <dbReference type="Proteomes" id="UP001153069"/>
    </source>
</evidence>
<dbReference type="EMBL" id="CAICTM010000715">
    <property type="protein sequence ID" value="CAB9515441.1"/>
    <property type="molecule type" value="Genomic_DNA"/>
</dbReference>
<protein>
    <recommendedName>
        <fullName evidence="2">J domain-containing protein</fullName>
    </recommendedName>
</protein>
<comment type="caution">
    <text evidence="3">The sequence shown here is derived from an EMBL/GenBank/DDBJ whole genome shotgun (WGS) entry which is preliminary data.</text>
</comment>
<feature type="compositionally biased region" description="Polar residues" evidence="1">
    <location>
        <begin position="128"/>
        <end position="139"/>
    </location>
</feature>
<proteinExistence type="predicted"/>
<dbReference type="PROSITE" id="PS50076">
    <property type="entry name" value="DNAJ_2"/>
    <property type="match status" value="1"/>
</dbReference>
<sequence>MSKRYHPDAARQRDILPGSCNNDDEVREEWERIKFSYEILTDKRLRKKFDRHEVLADPQAAMKRAAFDAAGNAAAGLGKGLFSVGKGLFNMGAKAVSTSAKVVVDSVDNKSKEQKPGEKTINRRNDTEASPNPTSSTNRGALELP</sequence>
<evidence type="ECO:0000313" key="3">
    <source>
        <dbReference type="EMBL" id="CAB9515441.1"/>
    </source>
</evidence>
<feature type="compositionally biased region" description="Basic and acidic residues" evidence="1">
    <location>
        <begin position="107"/>
        <end position="127"/>
    </location>
</feature>
<accession>A0A9N8HIR4</accession>
<evidence type="ECO:0000256" key="1">
    <source>
        <dbReference type="SAM" id="MobiDB-lite"/>
    </source>
</evidence>
<dbReference type="OrthoDB" id="10250354at2759"/>
<name>A0A9N8HIR4_9STRA</name>
<dbReference type="Proteomes" id="UP001153069">
    <property type="component" value="Unassembled WGS sequence"/>
</dbReference>
<reference evidence="3" key="1">
    <citation type="submission" date="2020-06" db="EMBL/GenBank/DDBJ databases">
        <authorList>
            <consortium name="Plant Systems Biology data submission"/>
        </authorList>
    </citation>
    <scope>NUCLEOTIDE SEQUENCE</scope>
    <source>
        <strain evidence="3">D6</strain>
    </source>
</reference>
<feature type="compositionally biased region" description="Basic and acidic residues" evidence="1">
    <location>
        <begin position="1"/>
        <end position="14"/>
    </location>
</feature>
<evidence type="ECO:0000259" key="2">
    <source>
        <dbReference type="PROSITE" id="PS50076"/>
    </source>
</evidence>
<feature type="region of interest" description="Disordered" evidence="1">
    <location>
        <begin position="1"/>
        <end position="22"/>
    </location>
</feature>